<comment type="caution">
    <text evidence="2">The sequence shown here is derived from an EMBL/GenBank/DDBJ whole genome shotgun (WGS) entry which is preliminary data.</text>
</comment>
<gene>
    <name evidence="2" type="ORF">NGRA_2350</name>
</gene>
<accession>A0A9P6KYI4</accession>
<sequence length="208" mass="24474">MLCLLWEQSKKSKTKVDHLICTLSLCKKRYYLWKGTIFYRSRITHIQRLQILEYGMQKVSIKNICYFTGLSRRCVYRCFKKVAKVLIPRYYANPEKVGGKGIKVEVDEYKFGKRKYNKGHRVEGVWVLGIKECSGERRVKLIFVNDRTKATLTKILVRYVEKDTKVHTDCWKGYNSLSEYFDAHLTVNHSDNFKDPVTKSHTNSIEGN</sequence>
<dbReference type="Pfam" id="PF12762">
    <property type="entry name" value="DDE_Tnp_IS1595"/>
    <property type="match status" value="1"/>
</dbReference>
<keyword evidence="3" id="KW-1185">Reference proteome</keyword>
<reference evidence="2 3" key="1">
    <citation type="journal article" date="2020" name="Genome Biol. Evol.">
        <title>Comparative genomics of strictly vertically transmitted, feminizing microsporidia endosymbionts of amphipod crustaceans.</title>
        <authorList>
            <person name="Cormier A."/>
            <person name="Chebbi M.A."/>
            <person name="Giraud I."/>
            <person name="Wattier R."/>
            <person name="Teixeira M."/>
            <person name="Gilbert C."/>
            <person name="Rigaud T."/>
            <person name="Cordaux R."/>
        </authorList>
    </citation>
    <scope>NUCLEOTIDE SEQUENCE [LARGE SCALE GENOMIC DNA]</scope>
    <source>
        <strain evidence="2 3">Ou3-Ou53</strain>
    </source>
</reference>
<evidence type="ECO:0000259" key="1">
    <source>
        <dbReference type="SMART" id="SM01126"/>
    </source>
</evidence>
<name>A0A9P6KYI4_9MICR</name>
<evidence type="ECO:0000313" key="2">
    <source>
        <dbReference type="EMBL" id="KAF9761892.1"/>
    </source>
</evidence>
<dbReference type="PANTHER" id="PTHR47163:SF2">
    <property type="entry name" value="SI:DKEY-17M8.2"/>
    <property type="match status" value="1"/>
</dbReference>
<dbReference type="Proteomes" id="UP000740883">
    <property type="component" value="Unassembled WGS sequence"/>
</dbReference>
<dbReference type="InterPro" id="IPR024445">
    <property type="entry name" value="Tnp_ISXO2-like"/>
</dbReference>
<dbReference type="OrthoDB" id="2193241at2759"/>
<dbReference type="SMART" id="SM01126">
    <property type="entry name" value="DDE_Tnp_IS1595"/>
    <property type="match status" value="1"/>
</dbReference>
<proteinExistence type="predicted"/>
<dbReference type="EMBL" id="SBJO01000246">
    <property type="protein sequence ID" value="KAF9761892.1"/>
    <property type="molecule type" value="Genomic_DNA"/>
</dbReference>
<feature type="domain" description="ISXO2-like transposase" evidence="1">
    <location>
        <begin position="96"/>
        <end position="208"/>
    </location>
</feature>
<organism evidence="2 3">
    <name type="scientific">Nosema granulosis</name>
    <dbReference type="NCBI Taxonomy" id="83296"/>
    <lineage>
        <taxon>Eukaryota</taxon>
        <taxon>Fungi</taxon>
        <taxon>Fungi incertae sedis</taxon>
        <taxon>Microsporidia</taxon>
        <taxon>Nosematidae</taxon>
        <taxon>Nosema</taxon>
    </lineage>
</organism>
<dbReference type="InterPro" id="IPR053164">
    <property type="entry name" value="IS1016-like_transposase"/>
</dbReference>
<evidence type="ECO:0000313" key="3">
    <source>
        <dbReference type="Proteomes" id="UP000740883"/>
    </source>
</evidence>
<dbReference type="AlphaFoldDB" id="A0A9P6KYI4"/>
<protein>
    <recommendedName>
        <fullName evidence="1">ISXO2-like transposase domain-containing protein</fullName>
    </recommendedName>
</protein>
<dbReference type="PANTHER" id="PTHR47163">
    <property type="entry name" value="DDE_TNP_IS1595 DOMAIN-CONTAINING PROTEIN"/>
    <property type="match status" value="1"/>
</dbReference>